<comment type="caution">
    <text evidence="2">The sequence shown here is derived from an EMBL/GenBank/DDBJ whole genome shotgun (WGS) entry which is preliminary data.</text>
</comment>
<name>A0ABT0V1J4_9ACTN</name>
<dbReference type="RefSeq" id="WP_250923567.1">
    <property type="nucleotide sequence ID" value="NZ_JAMQAW010000066.1"/>
</dbReference>
<keyword evidence="3" id="KW-1185">Reference proteome</keyword>
<protein>
    <submittedName>
        <fullName evidence="2">Uncharacterized protein</fullName>
    </submittedName>
</protein>
<feature type="region of interest" description="Disordered" evidence="1">
    <location>
        <begin position="528"/>
        <end position="553"/>
    </location>
</feature>
<dbReference type="Proteomes" id="UP001431429">
    <property type="component" value="Unassembled WGS sequence"/>
</dbReference>
<dbReference type="EMBL" id="JAMQAW010000066">
    <property type="protein sequence ID" value="MCM2393266.1"/>
    <property type="molecule type" value="Genomic_DNA"/>
</dbReference>
<accession>A0ABT0V1J4</accession>
<gene>
    <name evidence="2" type="ORF">NBG84_34175</name>
</gene>
<reference evidence="2" key="1">
    <citation type="submission" date="2022-06" db="EMBL/GenBank/DDBJ databases">
        <title>Genome public.</title>
        <authorList>
            <person name="Sun Q."/>
        </authorList>
    </citation>
    <scope>NUCLEOTIDE SEQUENCE</scope>
    <source>
        <strain evidence="2">CWNU-1</strain>
    </source>
</reference>
<sequence length="553" mass="59456">MPQEPSITSWTRLEPRCRAADMSAGLQAATADPLWMLGRQWQVGEFQGDDAGSPVTVRLRAESAQLTRYQGQADPVPVPLDLELPLEAVVEREPAESSLDRRTAAQLGQEYARLLRAEGAGDLVPRLVAAYQISASPGPLADDPTTGYLAVVAGRAADGLALLAELSPPTGQPRDTPARITIPPERAEAVVRATVAWRRLLGLPTTAPQTGGAWQPQRLEHGFSVAARHTTGEIVLDAAEYPGGRLDWYALDHRPGATLGAPADQSAQVVRTVLPTVAAYPGMPSPRWWEMEDARVYWGGITAERTDLARLLLAEYASTYANDYFLVPLELPAGTVTRLTSVVVTDTFGERVLLPPAPDDWSLFRPTIAGTRRAADVLVLLPGAVDSVDGDPVEEVLFLRDEAANTAWAVEEAVAGAAGHRMDRHRLVAIAGGLPSADATPPGADAMRHYRLQSPVPEHWIPLAPVPDPAAPGRTLLHRFGAGVRGRVLEPGTVLRLPSEEVPAEGVRVTRRWQLARLADGRTALWTGRTTLPGRGQGSSGLRFDTSDFEPAR</sequence>
<evidence type="ECO:0000313" key="2">
    <source>
        <dbReference type="EMBL" id="MCM2393266.1"/>
    </source>
</evidence>
<evidence type="ECO:0000313" key="3">
    <source>
        <dbReference type="Proteomes" id="UP001431429"/>
    </source>
</evidence>
<organism evidence="2 3">
    <name type="scientific">Streptomyces albipurpureus</name>
    <dbReference type="NCBI Taxonomy" id="2897419"/>
    <lineage>
        <taxon>Bacteria</taxon>
        <taxon>Bacillati</taxon>
        <taxon>Actinomycetota</taxon>
        <taxon>Actinomycetes</taxon>
        <taxon>Kitasatosporales</taxon>
        <taxon>Streptomycetaceae</taxon>
        <taxon>Streptomyces</taxon>
    </lineage>
</organism>
<evidence type="ECO:0000256" key="1">
    <source>
        <dbReference type="SAM" id="MobiDB-lite"/>
    </source>
</evidence>
<proteinExistence type="predicted"/>